<dbReference type="SUPFAM" id="SSF53335">
    <property type="entry name" value="S-adenosyl-L-methionine-dependent methyltransferases"/>
    <property type="match status" value="1"/>
</dbReference>
<evidence type="ECO:0000313" key="3">
    <source>
        <dbReference type="EMBL" id="ACV36256.1"/>
    </source>
</evidence>
<dbReference type="InterPro" id="IPR050447">
    <property type="entry name" value="Erg6_SMT_methyltransf"/>
</dbReference>
<dbReference type="STRING" id="522306.CAP2UW1_2978"/>
<organism evidence="3">
    <name type="scientific">Accumulibacter regalis</name>
    <dbReference type="NCBI Taxonomy" id="522306"/>
    <lineage>
        <taxon>Bacteria</taxon>
        <taxon>Pseudomonadati</taxon>
        <taxon>Pseudomonadota</taxon>
        <taxon>Betaproteobacteria</taxon>
        <taxon>Candidatus Accumulibacter</taxon>
    </lineage>
</organism>
<dbReference type="HOGENOM" id="CLU_056366_0_0_4"/>
<dbReference type="Gene3D" id="3.40.50.150">
    <property type="entry name" value="Vaccinia Virus protein VP39"/>
    <property type="match status" value="1"/>
</dbReference>
<evidence type="ECO:0000256" key="1">
    <source>
        <dbReference type="ARBA" id="ARBA00022679"/>
    </source>
</evidence>
<reference evidence="3" key="1">
    <citation type="submission" date="2009-08" db="EMBL/GenBank/DDBJ databases">
        <authorList>
            <consortium name="US DOE Joint Genome Institute"/>
            <person name="Lucas S."/>
            <person name="Copeland A."/>
            <person name="Lapidus A."/>
            <person name="Glavina del Rio T."/>
            <person name="Dalin E."/>
            <person name="Tice H."/>
            <person name="Bruce D."/>
            <person name="Barry K."/>
            <person name="Pitluck S."/>
            <person name="Lowry S."/>
            <person name="Larimer F."/>
            <person name="Land M."/>
            <person name="Hauser L."/>
            <person name="Kyrpides N."/>
            <person name="Ivanova N."/>
            <person name="McMahon K.D."/>
            <person name="Hugenholtz P."/>
        </authorList>
    </citation>
    <scope>NUCLEOTIDE SEQUENCE</scope>
    <source>
        <strain evidence="3">UW-1</strain>
    </source>
</reference>
<keyword evidence="3" id="KW-0489">Methyltransferase</keyword>
<proteinExistence type="predicted"/>
<dbReference type="InterPro" id="IPR013216">
    <property type="entry name" value="Methyltransf_11"/>
</dbReference>
<feature type="domain" description="Methyltransferase type 11" evidence="2">
    <location>
        <begin position="80"/>
        <end position="178"/>
    </location>
</feature>
<dbReference type="eggNOG" id="COG2226">
    <property type="taxonomic scope" value="Bacteria"/>
</dbReference>
<sequence length="282" mass="30141">MPPNTLDSEGGLVMAGLETHYSVRDIETRILAAIRAAGLNPEQGLSPEELAALDHFHTGGLGASRGLLELARIRGEDRVLDIGAGLAGPARLLASTLGCRVDCLEMSRDFCAGAVLLNRLTGLDDRIEVHRGSALDLPFPDDSFDVVWMQNVGMNIADKQTLYGEIYRVLKAGGRFAFQEMAAGEAPTSYFPLPWATDPADSFLVSAEEMGSLLGATGFIVEFLEDTSDAHLGATPANMTPATPGQLSLAVYVDNLAQKAGNARRSLDEGQVRLVRGVFRVQ</sequence>
<dbReference type="PANTHER" id="PTHR44068">
    <property type="entry name" value="ZGC:194242"/>
    <property type="match status" value="1"/>
</dbReference>
<dbReference type="OrthoDB" id="529208at2"/>
<dbReference type="KEGG" id="app:CAP2UW1_2978"/>
<keyword evidence="1 3" id="KW-0808">Transferase</keyword>
<reference evidence="3" key="2">
    <citation type="submission" date="2009-09" db="EMBL/GenBank/DDBJ databases">
        <title>Complete sequence of chromosome of Candidatus Accumulibacter phosphatis clade IIA str. UW-1.</title>
        <authorList>
            <consortium name="US DOE Joint Genome Institute"/>
            <person name="Martin H.G."/>
            <person name="Ivanova N."/>
            <person name="Kunin V."/>
            <person name="Warnecke F."/>
            <person name="Barry K."/>
            <person name="He S."/>
            <person name="Salamov A."/>
            <person name="Szeto E."/>
            <person name="Dalin E."/>
            <person name="Pangilinan J.L."/>
            <person name="Lapidus A."/>
            <person name="Lowry S."/>
            <person name="Kyrpides N.C."/>
            <person name="McMahon K.D."/>
            <person name="Hugenholtz P."/>
        </authorList>
    </citation>
    <scope>NUCLEOTIDE SEQUENCE [LARGE SCALE GENOMIC DNA]</scope>
    <source>
        <strain evidence="3">UW-1</strain>
    </source>
</reference>
<gene>
    <name evidence="3" type="ordered locus">CAP2UW1_2978</name>
</gene>
<accession>C7RU92</accession>
<dbReference type="AlphaFoldDB" id="C7RU92"/>
<dbReference type="CDD" id="cd02440">
    <property type="entry name" value="AdoMet_MTases"/>
    <property type="match status" value="1"/>
</dbReference>
<dbReference type="Pfam" id="PF08241">
    <property type="entry name" value="Methyltransf_11"/>
    <property type="match status" value="1"/>
</dbReference>
<dbReference type="GO" id="GO:0008757">
    <property type="term" value="F:S-adenosylmethionine-dependent methyltransferase activity"/>
    <property type="evidence" value="ECO:0007669"/>
    <property type="project" value="InterPro"/>
</dbReference>
<name>C7RU92_ACCRE</name>
<dbReference type="GO" id="GO:0032259">
    <property type="term" value="P:methylation"/>
    <property type="evidence" value="ECO:0007669"/>
    <property type="project" value="UniProtKB-KW"/>
</dbReference>
<evidence type="ECO:0000259" key="2">
    <source>
        <dbReference type="Pfam" id="PF08241"/>
    </source>
</evidence>
<dbReference type="InterPro" id="IPR029063">
    <property type="entry name" value="SAM-dependent_MTases_sf"/>
</dbReference>
<dbReference type="PANTHER" id="PTHR44068:SF11">
    <property type="entry name" value="GERANYL DIPHOSPHATE 2-C-METHYLTRANSFERASE"/>
    <property type="match status" value="1"/>
</dbReference>
<protein>
    <submittedName>
        <fullName evidence="3">Methyltransferase type 11</fullName>
    </submittedName>
</protein>
<dbReference type="EMBL" id="CP001715">
    <property type="protein sequence ID" value="ACV36256.1"/>
    <property type="molecule type" value="Genomic_DNA"/>
</dbReference>